<name>A0A843W7Y8_COLES</name>
<accession>A0A843W7Y8</accession>
<dbReference type="Proteomes" id="UP000652761">
    <property type="component" value="Unassembled WGS sequence"/>
</dbReference>
<feature type="non-terminal residue" evidence="1">
    <location>
        <position position="1"/>
    </location>
</feature>
<evidence type="ECO:0000313" key="1">
    <source>
        <dbReference type="EMBL" id="MQM04046.1"/>
    </source>
</evidence>
<organism evidence="1 2">
    <name type="scientific">Colocasia esculenta</name>
    <name type="common">Wild taro</name>
    <name type="synonym">Arum esculentum</name>
    <dbReference type="NCBI Taxonomy" id="4460"/>
    <lineage>
        <taxon>Eukaryota</taxon>
        <taxon>Viridiplantae</taxon>
        <taxon>Streptophyta</taxon>
        <taxon>Embryophyta</taxon>
        <taxon>Tracheophyta</taxon>
        <taxon>Spermatophyta</taxon>
        <taxon>Magnoliopsida</taxon>
        <taxon>Liliopsida</taxon>
        <taxon>Araceae</taxon>
        <taxon>Aroideae</taxon>
        <taxon>Colocasieae</taxon>
        <taxon>Colocasia</taxon>
    </lineage>
</organism>
<dbReference type="EMBL" id="NMUH01003145">
    <property type="protein sequence ID" value="MQM04046.1"/>
    <property type="molecule type" value="Genomic_DNA"/>
</dbReference>
<gene>
    <name evidence="1" type="ORF">Taro_036836</name>
</gene>
<dbReference type="AlphaFoldDB" id="A0A843W7Y8"/>
<keyword evidence="2" id="KW-1185">Reference proteome</keyword>
<protein>
    <submittedName>
        <fullName evidence="1">Uncharacterized protein</fullName>
    </submittedName>
</protein>
<proteinExistence type="predicted"/>
<reference evidence="1" key="1">
    <citation type="submission" date="2017-07" db="EMBL/GenBank/DDBJ databases">
        <title>Taro Niue Genome Assembly and Annotation.</title>
        <authorList>
            <person name="Atibalentja N."/>
            <person name="Keating K."/>
            <person name="Fields C.J."/>
        </authorList>
    </citation>
    <scope>NUCLEOTIDE SEQUENCE</scope>
    <source>
        <strain evidence="1">Niue_2</strain>
        <tissue evidence="1">Leaf</tissue>
    </source>
</reference>
<comment type="caution">
    <text evidence="1">The sequence shown here is derived from an EMBL/GenBank/DDBJ whole genome shotgun (WGS) entry which is preliminary data.</text>
</comment>
<sequence length="235" mass="25970">NPTAIFCNPFLGAVRWLQWHQRVCSSLTSWRVRGPGWFCLWALDLVEVRGNRADGETSVSRGCSVSLVVTPGCSFPTPWSLLSRRVRAEGCFRIVFDSAGSAGVVSGPTLVFLLLWLVRDWLSLLSLVREAHPPYCLQVASFPAGFKCELQESVVVVAGCTCYERGCWFARAAVEFVISLHVRVAVLRRLREPTYGVSFTGAGLWLVDPVEVGVFARAKQMLVCCVAPLVERCDT</sequence>
<evidence type="ECO:0000313" key="2">
    <source>
        <dbReference type="Proteomes" id="UP000652761"/>
    </source>
</evidence>